<gene>
    <name evidence="2" type="ORF">A2828_02190</name>
</gene>
<dbReference type="GO" id="GO:0004540">
    <property type="term" value="F:RNA nuclease activity"/>
    <property type="evidence" value="ECO:0007669"/>
    <property type="project" value="InterPro"/>
</dbReference>
<dbReference type="Gene3D" id="3.40.50.1010">
    <property type="entry name" value="5'-nuclease"/>
    <property type="match status" value="1"/>
</dbReference>
<dbReference type="CDD" id="cd10911">
    <property type="entry name" value="PIN_LabA"/>
    <property type="match status" value="1"/>
</dbReference>
<dbReference type="AlphaFoldDB" id="A0A1G2PGH8"/>
<dbReference type="InterPro" id="IPR021139">
    <property type="entry name" value="NYN"/>
</dbReference>
<dbReference type="InterPro" id="IPR047140">
    <property type="entry name" value="LabA"/>
</dbReference>
<evidence type="ECO:0000259" key="1">
    <source>
        <dbReference type="Pfam" id="PF01936"/>
    </source>
</evidence>
<organism evidence="2 3">
    <name type="scientific">Candidatus Terrybacteria bacterium RIFCSPHIGHO2_01_FULL_43_35</name>
    <dbReference type="NCBI Taxonomy" id="1802361"/>
    <lineage>
        <taxon>Bacteria</taxon>
        <taxon>Candidatus Terryibacteriota</taxon>
    </lineage>
</organism>
<feature type="domain" description="NYN" evidence="1">
    <location>
        <begin position="10"/>
        <end position="159"/>
    </location>
</feature>
<dbReference type="PANTHER" id="PTHR35458">
    <property type="entry name" value="SLR0755 PROTEIN"/>
    <property type="match status" value="1"/>
</dbReference>
<protein>
    <recommendedName>
        <fullName evidence="1">NYN domain-containing protein</fullName>
    </recommendedName>
</protein>
<evidence type="ECO:0000313" key="2">
    <source>
        <dbReference type="EMBL" id="OHA46692.1"/>
    </source>
</evidence>
<dbReference type="PANTHER" id="PTHR35458:SF8">
    <property type="entry name" value="SLR0650 PROTEIN"/>
    <property type="match status" value="1"/>
</dbReference>
<comment type="caution">
    <text evidence="2">The sequence shown here is derived from an EMBL/GenBank/DDBJ whole genome shotgun (WGS) entry which is preliminary data.</text>
</comment>
<reference evidence="2 3" key="1">
    <citation type="journal article" date="2016" name="Nat. Commun.">
        <title>Thousands of microbial genomes shed light on interconnected biogeochemical processes in an aquifer system.</title>
        <authorList>
            <person name="Anantharaman K."/>
            <person name="Brown C.T."/>
            <person name="Hug L.A."/>
            <person name="Sharon I."/>
            <person name="Castelle C.J."/>
            <person name="Probst A.J."/>
            <person name="Thomas B.C."/>
            <person name="Singh A."/>
            <person name="Wilkins M.J."/>
            <person name="Karaoz U."/>
            <person name="Brodie E.L."/>
            <person name="Williams K.H."/>
            <person name="Hubbard S.S."/>
            <person name="Banfield J.F."/>
        </authorList>
    </citation>
    <scope>NUCLEOTIDE SEQUENCE [LARGE SCALE GENOMIC DNA]</scope>
</reference>
<accession>A0A1G2PGH8</accession>
<name>A0A1G2PGH8_9BACT</name>
<proteinExistence type="predicted"/>
<dbReference type="Proteomes" id="UP000178869">
    <property type="component" value="Unassembled WGS sequence"/>
</dbReference>
<dbReference type="Pfam" id="PF01936">
    <property type="entry name" value="NYN"/>
    <property type="match status" value="1"/>
</dbReference>
<dbReference type="EMBL" id="MHSR01000013">
    <property type="protein sequence ID" value="OHA46692.1"/>
    <property type="molecule type" value="Genomic_DNA"/>
</dbReference>
<evidence type="ECO:0000313" key="3">
    <source>
        <dbReference type="Proteomes" id="UP000178869"/>
    </source>
</evidence>
<sequence>MTVIKHPNQRVAVLVDVQNLYHSAKHLFSSRVNFKALLEEAVAGRLLVRSLAYVVKAGEMDEEQAFFDALVKAGFEVKSKDLQIFAGGMKKADWDVGLAVDAIRLSNLVDAIILITGDGDFIPLVEFLKMQKGVQVEVAAFGRSASAKLKEAADDFLDLGQNSKFLISISNRSKRIANRNRI</sequence>